<evidence type="ECO:0000256" key="1">
    <source>
        <dbReference type="SAM" id="MobiDB-lite"/>
    </source>
</evidence>
<accession>A0A9W8NZ63</accession>
<reference evidence="2 3" key="1">
    <citation type="journal article" date="2023" name="Proc. Natl. Acad. Sci. U.S.A.">
        <title>A global phylogenomic analysis of the shiitake genus Lentinula.</title>
        <authorList>
            <person name="Sierra-Patev S."/>
            <person name="Min B."/>
            <person name="Naranjo-Ortiz M."/>
            <person name="Looney B."/>
            <person name="Konkel Z."/>
            <person name="Slot J.C."/>
            <person name="Sakamoto Y."/>
            <person name="Steenwyk J.L."/>
            <person name="Rokas A."/>
            <person name="Carro J."/>
            <person name="Camarero S."/>
            <person name="Ferreira P."/>
            <person name="Molpeceres G."/>
            <person name="Ruiz-Duenas F.J."/>
            <person name="Serrano A."/>
            <person name="Henrissat B."/>
            <person name="Drula E."/>
            <person name="Hughes K.W."/>
            <person name="Mata J.L."/>
            <person name="Ishikawa N.K."/>
            <person name="Vargas-Isla R."/>
            <person name="Ushijima S."/>
            <person name="Smith C.A."/>
            <person name="Donoghue J."/>
            <person name="Ahrendt S."/>
            <person name="Andreopoulos W."/>
            <person name="He G."/>
            <person name="LaButti K."/>
            <person name="Lipzen A."/>
            <person name="Ng V."/>
            <person name="Riley R."/>
            <person name="Sandor L."/>
            <person name="Barry K."/>
            <person name="Martinez A.T."/>
            <person name="Xiao Y."/>
            <person name="Gibbons J.G."/>
            <person name="Terashima K."/>
            <person name="Grigoriev I.V."/>
            <person name="Hibbett D."/>
        </authorList>
    </citation>
    <scope>NUCLEOTIDE SEQUENCE [LARGE SCALE GENOMIC DNA]</scope>
    <source>
        <strain evidence="2 3">TFB7810</strain>
    </source>
</reference>
<feature type="region of interest" description="Disordered" evidence="1">
    <location>
        <begin position="99"/>
        <end position="130"/>
    </location>
</feature>
<feature type="region of interest" description="Disordered" evidence="1">
    <location>
        <begin position="439"/>
        <end position="472"/>
    </location>
</feature>
<dbReference type="InterPro" id="IPR046521">
    <property type="entry name" value="DUF6698"/>
</dbReference>
<sequence length="500" mass="57800">MNVILLALPTECTATVMRIVVTDMFKALLLEVKAHIDMIQNADMPRATLAGSKKKRTHMEKTEEDKMKTRGRAIPRLVTVYEDIHVILTQYDEYRRKRYHQEQPEEEDDELESENEEAQKERVAKETEKRRLQRGYMGVLQICRLFPKFLDTIKDKPSVIDDLWQGATSARSYDTNQVLKLVGEELNKMVDKANDSLRQRYREQMKEFHKQLRRFQAESPDSTGAASVEPIEPLEPIYHEKYAEKSRGDRGLQGNISGYLLCPVEFDWDDLAVRATLRKLEDPTYDFASSAHSRCFYPAEGFDPEDLDKGFLQSHLLLQVYRMLFTSPSSTKDRSDDLENLPPAPKKKKGTASHRANVAQHIQMASVVPRSIAYAAIHLHFALSDAPWWSATHYGYNYQDLWYFVIDFFEDPVDEDAEEHAKGLLKWWNDRIFTGTNSAANSRGTKMTSRKEDITQRQHHFHSTTRSSSPQNEEIAAILAKVPDDYKPTQHLAIPSRDWD</sequence>
<feature type="region of interest" description="Disordered" evidence="1">
    <location>
        <begin position="329"/>
        <end position="355"/>
    </location>
</feature>
<dbReference type="Proteomes" id="UP001142393">
    <property type="component" value="Unassembled WGS sequence"/>
</dbReference>
<keyword evidence="3" id="KW-1185">Reference proteome</keyword>
<protein>
    <submittedName>
        <fullName evidence="2">Uncharacterized protein</fullName>
    </submittedName>
</protein>
<evidence type="ECO:0000313" key="3">
    <source>
        <dbReference type="Proteomes" id="UP001142393"/>
    </source>
</evidence>
<dbReference type="Pfam" id="PF20414">
    <property type="entry name" value="DUF6698"/>
    <property type="match status" value="1"/>
</dbReference>
<dbReference type="AlphaFoldDB" id="A0A9W8NZ63"/>
<feature type="compositionally biased region" description="Acidic residues" evidence="1">
    <location>
        <begin position="104"/>
        <end position="116"/>
    </location>
</feature>
<comment type="caution">
    <text evidence="2">The sequence shown here is derived from an EMBL/GenBank/DDBJ whole genome shotgun (WGS) entry which is preliminary data.</text>
</comment>
<name>A0A9W8NZ63_9AGAR</name>
<proteinExistence type="predicted"/>
<gene>
    <name evidence="2" type="ORF">DFH05DRAFT_1460890</name>
</gene>
<feature type="compositionally biased region" description="Basic and acidic residues" evidence="1">
    <location>
        <begin position="117"/>
        <end position="130"/>
    </location>
</feature>
<organism evidence="2 3">
    <name type="scientific">Lentinula detonsa</name>
    <dbReference type="NCBI Taxonomy" id="2804962"/>
    <lineage>
        <taxon>Eukaryota</taxon>
        <taxon>Fungi</taxon>
        <taxon>Dikarya</taxon>
        <taxon>Basidiomycota</taxon>
        <taxon>Agaricomycotina</taxon>
        <taxon>Agaricomycetes</taxon>
        <taxon>Agaricomycetidae</taxon>
        <taxon>Agaricales</taxon>
        <taxon>Marasmiineae</taxon>
        <taxon>Omphalotaceae</taxon>
        <taxon>Lentinula</taxon>
    </lineage>
</organism>
<evidence type="ECO:0000313" key="2">
    <source>
        <dbReference type="EMBL" id="KAJ3743685.1"/>
    </source>
</evidence>
<dbReference type="EMBL" id="JANVFU010000008">
    <property type="protein sequence ID" value="KAJ3743685.1"/>
    <property type="molecule type" value="Genomic_DNA"/>
</dbReference>